<evidence type="ECO:0000256" key="1">
    <source>
        <dbReference type="ARBA" id="ARBA00004123"/>
    </source>
</evidence>
<dbReference type="InterPro" id="IPR036218">
    <property type="entry name" value="HIVI-bd_sf"/>
</dbReference>
<feature type="region of interest" description="Disordered" evidence="5">
    <location>
        <begin position="534"/>
        <end position="653"/>
    </location>
</feature>
<dbReference type="PROSITE" id="PS50812">
    <property type="entry name" value="PWWP"/>
    <property type="match status" value="1"/>
</dbReference>
<comment type="subcellular location">
    <subcellularLocation>
        <location evidence="1">Nucleus</location>
    </subcellularLocation>
</comment>
<dbReference type="PANTHER" id="PTHR12550:SF82">
    <property type="entry name" value="HDGF LIKE 3"/>
    <property type="match status" value="1"/>
</dbReference>
<dbReference type="Gene3D" id="2.30.30.140">
    <property type="match status" value="1"/>
</dbReference>
<gene>
    <name evidence="8" type="primary">LOC116954956</name>
</gene>
<dbReference type="Pfam" id="PF00855">
    <property type="entry name" value="PWWP"/>
    <property type="match status" value="1"/>
</dbReference>
<feature type="compositionally biased region" description="Basic and acidic residues" evidence="5">
    <location>
        <begin position="597"/>
        <end position="610"/>
    </location>
</feature>
<feature type="compositionally biased region" description="Basic and acidic residues" evidence="5">
    <location>
        <begin position="376"/>
        <end position="433"/>
    </location>
</feature>
<dbReference type="InterPro" id="IPR000313">
    <property type="entry name" value="PWWP_dom"/>
</dbReference>
<dbReference type="SMART" id="SM00293">
    <property type="entry name" value="PWWP"/>
    <property type="match status" value="1"/>
</dbReference>
<keyword evidence="3" id="KW-0175">Coiled coil</keyword>
<dbReference type="AlphaFoldDB" id="A0AAJ7UAL5"/>
<evidence type="ECO:0000256" key="4">
    <source>
        <dbReference type="ARBA" id="ARBA00023242"/>
    </source>
</evidence>
<dbReference type="InterPro" id="IPR035441">
    <property type="entry name" value="TFIIS/LEDGF_dom_sf"/>
</dbReference>
<name>A0AAJ7UAL5_PETMA</name>
<dbReference type="FunFam" id="2.30.30.140:FF:000017">
    <property type="entry name" value="hepatoma-derived growth factor isoform X1"/>
    <property type="match status" value="1"/>
</dbReference>
<feature type="compositionally biased region" description="Basic and acidic residues" evidence="5">
    <location>
        <begin position="213"/>
        <end position="223"/>
    </location>
</feature>
<evidence type="ECO:0000256" key="2">
    <source>
        <dbReference type="ARBA" id="ARBA00005309"/>
    </source>
</evidence>
<evidence type="ECO:0000313" key="7">
    <source>
        <dbReference type="Proteomes" id="UP001318040"/>
    </source>
</evidence>
<dbReference type="RefSeq" id="XP_032831720.1">
    <property type="nucleotide sequence ID" value="XM_032975829.1"/>
</dbReference>
<dbReference type="GeneID" id="116954956"/>
<dbReference type="InterPro" id="IPR021567">
    <property type="entry name" value="LEDGF_IBD"/>
</dbReference>
<evidence type="ECO:0000313" key="8">
    <source>
        <dbReference type="RefSeq" id="XP_032831720.1"/>
    </source>
</evidence>
<protein>
    <submittedName>
        <fullName evidence="8">Lens epithelium-derived growth factor-like isoform X1</fullName>
    </submittedName>
</protein>
<feature type="compositionally biased region" description="Basic and acidic residues" evidence="5">
    <location>
        <begin position="135"/>
        <end position="144"/>
    </location>
</feature>
<feature type="compositionally biased region" description="Basic and acidic residues" evidence="5">
    <location>
        <begin position="575"/>
        <end position="587"/>
    </location>
</feature>
<feature type="domain" description="PWWP" evidence="6">
    <location>
        <begin position="7"/>
        <end position="64"/>
    </location>
</feature>
<proteinExistence type="inferred from homology"/>
<comment type="similarity">
    <text evidence="2">Belongs to the HDGF family.</text>
</comment>
<dbReference type="Proteomes" id="UP001318040">
    <property type="component" value="Chromosome 57"/>
</dbReference>
<feature type="compositionally biased region" description="Low complexity" evidence="5">
    <location>
        <begin position="225"/>
        <end position="250"/>
    </location>
</feature>
<sequence length="653" mass="70366">MSADYKPGDLIFAKMKGYPHWPARVNHLPEGAGKAPAHKLPIFFFGTHETGFLCSKDVFPYRKHKLKYAVPCKRKGFNEGLWEIENNPMVQFRTPAQQDSADAARGAMEETKKENKGGSSTDEEKEEEVDEEEEGRLVIDEGRPGGRRKRSPQAATVGRRAAHKAGAGAKVEAGGGSGSEVTEDKIPATPPTQPQDSLQRKRRKRAQGEEWPADARSRKKGSEDAAAATAAATAAAAAATAAAATAAATASPPRKGPKKKKVEEEEVQKAVTKKSHKTKQSSGTNSEPSGADEAPPEKRRRRRQAEAVVAVEVGVARERRRRAGRGDGDAAKEGSGGSAADGSQARRKARKVERGKDKAPQAEAPATGGVRKRKRGSDSETTDAKPEKLKHAEKGGRKHVELDPDPEPPKKGRRAEERAKEARLTDSDAKESAEEQTSQDDEKAELRADAKVQKLVNDIKLALKLNSPDTKRCLEYLDELNSLQLSLQHLQKHTEVVAMLRKIRNYRASEDVMHKAAMIYHKFKSMFLAEEDGSSPIYAPHSPPPPAPAPPSTPAADEGPHPTPASNDKQQSRPAAREARGGRGDRRGKGRRGHGRAWGERRGPAPRDVENGDGAADGAEETRLGESAVADDGTGTLPGVKDDTEGGATQTQA</sequence>
<reference evidence="8" key="1">
    <citation type="submission" date="2025-08" db="UniProtKB">
        <authorList>
            <consortium name="RefSeq"/>
        </authorList>
    </citation>
    <scope>IDENTIFICATION</scope>
    <source>
        <tissue evidence="8">Sperm</tissue>
    </source>
</reference>
<keyword evidence="7" id="KW-1185">Reference proteome</keyword>
<feature type="compositionally biased region" description="Acidic residues" evidence="5">
    <location>
        <begin position="121"/>
        <end position="134"/>
    </location>
</feature>
<feature type="compositionally biased region" description="Pro residues" evidence="5">
    <location>
        <begin position="541"/>
        <end position="553"/>
    </location>
</feature>
<dbReference type="SUPFAM" id="SSF63748">
    <property type="entry name" value="Tudor/PWWP/MBT"/>
    <property type="match status" value="1"/>
</dbReference>
<dbReference type="PANTHER" id="PTHR12550">
    <property type="entry name" value="HEPATOMA-DERIVED GROWTH FACTOR-RELATED"/>
    <property type="match status" value="1"/>
</dbReference>
<dbReference type="Pfam" id="PF11467">
    <property type="entry name" value="LEDGF"/>
    <property type="match status" value="1"/>
</dbReference>
<dbReference type="GO" id="GO:0005634">
    <property type="term" value="C:nucleus"/>
    <property type="evidence" value="ECO:0007669"/>
    <property type="project" value="UniProtKB-SubCell"/>
</dbReference>
<keyword evidence="4" id="KW-0539">Nucleus</keyword>
<dbReference type="SUPFAM" id="SSF140576">
    <property type="entry name" value="HIV integrase-binding domain"/>
    <property type="match status" value="1"/>
</dbReference>
<evidence type="ECO:0000256" key="5">
    <source>
        <dbReference type="SAM" id="MobiDB-lite"/>
    </source>
</evidence>
<dbReference type="KEGG" id="pmrn:116954956"/>
<feature type="compositionally biased region" description="Basic and acidic residues" evidence="5">
    <location>
        <begin position="107"/>
        <end position="116"/>
    </location>
</feature>
<evidence type="ECO:0000259" key="6">
    <source>
        <dbReference type="PROSITE" id="PS50812"/>
    </source>
</evidence>
<dbReference type="Gene3D" id="1.20.930.10">
    <property type="entry name" value="Conserved domain common to transcription factors TFIIS, elongin A, CRSP70"/>
    <property type="match status" value="1"/>
</dbReference>
<accession>A0AAJ7UAL5</accession>
<evidence type="ECO:0000256" key="3">
    <source>
        <dbReference type="ARBA" id="ARBA00023054"/>
    </source>
</evidence>
<organism evidence="7 8">
    <name type="scientific">Petromyzon marinus</name>
    <name type="common">Sea lamprey</name>
    <dbReference type="NCBI Taxonomy" id="7757"/>
    <lineage>
        <taxon>Eukaryota</taxon>
        <taxon>Metazoa</taxon>
        <taxon>Chordata</taxon>
        <taxon>Craniata</taxon>
        <taxon>Vertebrata</taxon>
        <taxon>Cyclostomata</taxon>
        <taxon>Hyperoartia</taxon>
        <taxon>Petromyzontiformes</taxon>
        <taxon>Petromyzontidae</taxon>
        <taxon>Petromyzon</taxon>
    </lineage>
</organism>
<feature type="region of interest" description="Disordered" evidence="5">
    <location>
        <begin position="92"/>
        <end position="445"/>
    </location>
</feature>